<dbReference type="OrthoDB" id="341259at2759"/>
<reference evidence="2 3" key="1">
    <citation type="submission" date="2017-04" db="EMBL/GenBank/DDBJ databases">
        <title>Draft genome sequence of Tuber borchii Vittad., a whitish edible truffle.</title>
        <authorList>
            <consortium name="DOE Joint Genome Institute"/>
            <person name="Murat C."/>
            <person name="Kuo A."/>
            <person name="Barry K.W."/>
            <person name="Clum A."/>
            <person name="Dockter R.B."/>
            <person name="Fauchery L."/>
            <person name="Iotti M."/>
            <person name="Kohler A."/>
            <person name="Labutti K."/>
            <person name="Lindquist E.A."/>
            <person name="Lipzen A."/>
            <person name="Ohm R.A."/>
            <person name="Wang M."/>
            <person name="Grigoriev I.V."/>
            <person name="Zambonelli A."/>
            <person name="Martin F.M."/>
        </authorList>
    </citation>
    <scope>NUCLEOTIDE SEQUENCE [LARGE SCALE GENOMIC DNA]</scope>
    <source>
        <strain evidence="2 3">Tbo3840</strain>
    </source>
</reference>
<name>A0A2T6ZZB1_TUBBO</name>
<protein>
    <submittedName>
        <fullName evidence="2">Uncharacterized protein</fullName>
    </submittedName>
</protein>
<keyword evidence="3" id="KW-1185">Reference proteome</keyword>
<dbReference type="InterPro" id="IPR036770">
    <property type="entry name" value="Ankyrin_rpt-contain_sf"/>
</dbReference>
<dbReference type="Gene3D" id="1.25.40.20">
    <property type="entry name" value="Ankyrin repeat-containing domain"/>
    <property type="match status" value="1"/>
</dbReference>
<dbReference type="EMBL" id="NESQ01000055">
    <property type="protein sequence ID" value="PUU80838.1"/>
    <property type="molecule type" value="Genomic_DNA"/>
</dbReference>
<proteinExistence type="predicted"/>
<dbReference type="SUPFAM" id="SSF48403">
    <property type="entry name" value="Ankyrin repeat"/>
    <property type="match status" value="1"/>
</dbReference>
<evidence type="ECO:0000256" key="1">
    <source>
        <dbReference type="SAM" id="MobiDB-lite"/>
    </source>
</evidence>
<evidence type="ECO:0000313" key="3">
    <source>
        <dbReference type="Proteomes" id="UP000244722"/>
    </source>
</evidence>
<feature type="compositionally biased region" description="Acidic residues" evidence="1">
    <location>
        <begin position="1"/>
        <end position="11"/>
    </location>
</feature>
<dbReference type="STRING" id="42251.A0A2T6ZZB1"/>
<gene>
    <name evidence="2" type="ORF">B9Z19DRAFT_1191571</name>
</gene>
<sequence>MQEAFEEDGFEGEFWSKTRPDALGPGLPVARESREVEGLRLICNLEPAGLPIDREDMDPNCVDNRGQTLVHCAGRLGQEDMLMRLLGGDDAELNRMNNEGRSPLARTLQDGYVGIVKTMLPVGCPGVGLILGDGDGRPLLSLAAEADYQYVLRMNGENVDLNSVEGDRQIPLSWAAAGWWGMGR</sequence>
<accession>A0A2T6ZZB1</accession>
<organism evidence="2 3">
    <name type="scientific">Tuber borchii</name>
    <name type="common">White truffle</name>
    <dbReference type="NCBI Taxonomy" id="42251"/>
    <lineage>
        <taxon>Eukaryota</taxon>
        <taxon>Fungi</taxon>
        <taxon>Dikarya</taxon>
        <taxon>Ascomycota</taxon>
        <taxon>Pezizomycotina</taxon>
        <taxon>Pezizomycetes</taxon>
        <taxon>Pezizales</taxon>
        <taxon>Tuberaceae</taxon>
        <taxon>Tuber</taxon>
    </lineage>
</organism>
<feature type="region of interest" description="Disordered" evidence="1">
    <location>
        <begin position="1"/>
        <end position="28"/>
    </location>
</feature>
<comment type="caution">
    <text evidence="2">The sequence shown here is derived from an EMBL/GenBank/DDBJ whole genome shotgun (WGS) entry which is preliminary data.</text>
</comment>
<dbReference type="AlphaFoldDB" id="A0A2T6ZZB1"/>
<evidence type="ECO:0000313" key="2">
    <source>
        <dbReference type="EMBL" id="PUU80838.1"/>
    </source>
</evidence>
<dbReference type="Proteomes" id="UP000244722">
    <property type="component" value="Unassembled WGS sequence"/>
</dbReference>